<reference evidence="3" key="1">
    <citation type="submission" date="2016-11" db="UniProtKB">
        <authorList>
            <consortium name="WormBaseParasite"/>
        </authorList>
    </citation>
    <scope>IDENTIFICATION</scope>
</reference>
<name>A0A1I7T2Y3_9PELO</name>
<keyword evidence="2" id="KW-1185">Reference proteome</keyword>
<feature type="compositionally biased region" description="Basic and acidic residues" evidence="1">
    <location>
        <begin position="51"/>
        <end position="84"/>
    </location>
</feature>
<feature type="region of interest" description="Disordered" evidence="1">
    <location>
        <begin position="48"/>
        <end position="165"/>
    </location>
</feature>
<organism evidence="2 3">
    <name type="scientific">Caenorhabditis tropicalis</name>
    <dbReference type="NCBI Taxonomy" id="1561998"/>
    <lineage>
        <taxon>Eukaryota</taxon>
        <taxon>Metazoa</taxon>
        <taxon>Ecdysozoa</taxon>
        <taxon>Nematoda</taxon>
        <taxon>Chromadorea</taxon>
        <taxon>Rhabditida</taxon>
        <taxon>Rhabditina</taxon>
        <taxon>Rhabditomorpha</taxon>
        <taxon>Rhabditoidea</taxon>
        <taxon>Rhabditidae</taxon>
        <taxon>Peloderinae</taxon>
        <taxon>Caenorhabditis</taxon>
    </lineage>
</organism>
<evidence type="ECO:0000313" key="2">
    <source>
        <dbReference type="Proteomes" id="UP000095282"/>
    </source>
</evidence>
<evidence type="ECO:0000313" key="3">
    <source>
        <dbReference type="WBParaSite" id="Csp11.Scaffold484.g1915.t1"/>
    </source>
</evidence>
<accession>A0A1I7T2Y3</accession>
<evidence type="ECO:0000256" key="1">
    <source>
        <dbReference type="SAM" id="MobiDB-lite"/>
    </source>
</evidence>
<dbReference type="WBParaSite" id="Csp11.Scaffold484.g1915.t1">
    <property type="protein sequence ID" value="Csp11.Scaffold484.g1915.t1"/>
    <property type="gene ID" value="Csp11.Scaffold484.g1915"/>
</dbReference>
<protein>
    <submittedName>
        <fullName evidence="3">Uncharacterized protein</fullName>
    </submittedName>
</protein>
<dbReference type="Proteomes" id="UP000095282">
    <property type="component" value="Unplaced"/>
</dbReference>
<feature type="compositionally biased region" description="Acidic residues" evidence="1">
    <location>
        <begin position="85"/>
        <end position="103"/>
    </location>
</feature>
<dbReference type="AlphaFoldDB" id="A0A1I7T2Y3"/>
<sequence>MLVLDGEKNLFFFEWDHNLSEFIPHECTDCMRQKVVHYRLISKVNIDSEEGEAKEVDGNKNKESSKKEEKDETSQSKADDSSKEESDEEDETEETEENIEEKESEIMQKVSEIDSDEDSDVSKIQNDKEEASCAPKSEVPITVSHPEEGISEVPSKEGSKNNNHPEVVRKFREFMEETRVEHQKRINDLENIFESK</sequence>
<proteinExistence type="predicted"/>